<name>A0ABS9H765_9ACTN</name>
<sequence>MSGTTPSPATTVATAPRSVLTDLGPVAQLRAGRLARRLPQLYVGLFLYGVSLALMVRGALGLAPWDVLHSGFIRHVPMTLGQAVVLFSFVVLVLWIPLREMPGLGTISNALVVGFSADLTLAVLARPDAIAARIALMIGGVVLCGLASALYIGAQLGRGPRDGLMTGLARRTGWSLRLVRTGLEVAVVVIGLLLGGTLGLGTVVYALAIGPLTQLMLPWFTVDVMAPVLPSAGSSAQAAESETR</sequence>
<evidence type="ECO:0000313" key="2">
    <source>
        <dbReference type="EMBL" id="MCF6377065.1"/>
    </source>
</evidence>
<comment type="caution">
    <text evidence="2">The sequence shown here is derived from an EMBL/GenBank/DDBJ whole genome shotgun (WGS) entry which is preliminary data.</text>
</comment>
<dbReference type="EMBL" id="JAKJHZ010000005">
    <property type="protein sequence ID" value="MCF6377065.1"/>
    <property type="molecule type" value="Genomic_DNA"/>
</dbReference>
<organism evidence="2 3">
    <name type="scientific">Nocardioides potassii</name>
    <dbReference type="NCBI Taxonomy" id="2911371"/>
    <lineage>
        <taxon>Bacteria</taxon>
        <taxon>Bacillati</taxon>
        <taxon>Actinomycetota</taxon>
        <taxon>Actinomycetes</taxon>
        <taxon>Propionibacteriales</taxon>
        <taxon>Nocardioidaceae</taxon>
        <taxon>Nocardioides</taxon>
    </lineage>
</organism>
<keyword evidence="1" id="KW-0472">Membrane</keyword>
<feature type="transmembrane region" description="Helical" evidence="1">
    <location>
        <begin position="130"/>
        <end position="152"/>
    </location>
</feature>
<dbReference type="Proteomes" id="UP001201161">
    <property type="component" value="Unassembled WGS sequence"/>
</dbReference>
<evidence type="ECO:0000313" key="3">
    <source>
        <dbReference type="Proteomes" id="UP001201161"/>
    </source>
</evidence>
<dbReference type="PANTHER" id="PTHR40078:SF1">
    <property type="entry name" value="INTEGRAL MEMBRANE PROTEIN"/>
    <property type="match status" value="1"/>
</dbReference>
<feature type="transmembrane region" description="Helical" evidence="1">
    <location>
        <begin position="105"/>
        <end position="124"/>
    </location>
</feature>
<feature type="transmembrane region" description="Helical" evidence="1">
    <location>
        <begin position="41"/>
        <end position="60"/>
    </location>
</feature>
<evidence type="ECO:0000256" key="1">
    <source>
        <dbReference type="SAM" id="Phobius"/>
    </source>
</evidence>
<dbReference type="PANTHER" id="PTHR40078">
    <property type="entry name" value="INTEGRAL MEMBRANE PROTEIN-RELATED"/>
    <property type="match status" value="1"/>
</dbReference>
<keyword evidence="3" id="KW-1185">Reference proteome</keyword>
<gene>
    <name evidence="2" type="ORF">L2K70_05580</name>
</gene>
<dbReference type="RefSeq" id="WP_236400193.1">
    <property type="nucleotide sequence ID" value="NZ_JAKJHZ010000005.1"/>
</dbReference>
<protein>
    <recommendedName>
        <fullName evidence="4">Membrane protein YczE</fullName>
    </recommendedName>
</protein>
<keyword evidence="1" id="KW-1133">Transmembrane helix</keyword>
<accession>A0ABS9H765</accession>
<feature type="transmembrane region" description="Helical" evidence="1">
    <location>
        <begin position="80"/>
        <end position="98"/>
    </location>
</feature>
<reference evidence="2 3" key="1">
    <citation type="submission" date="2022-01" db="EMBL/GenBank/DDBJ databases">
        <title>Nocardioides sp. nov., an actinomycete isolated from mining soil.</title>
        <authorList>
            <person name="Liu L."/>
        </authorList>
    </citation>
    <scope>NUCLEOTIDE SEQUENCE [LARGE SCALE GENOMIC DNA]</scope>
    <source>
        <strain evidence="2 3">KLBMP 9356</strain>
    </source>
</reference>
<keyword evidence="1" id="KW-0812">Transmembrane</keyword>
<proteinExistence type="predicted"/>
<feature type="transmembrane region" description="Helical" evidence="1">
    <location>
        <begin position="185"/>
        <end position="208"/>
    </location>
</feature>
<dbReference type="Pfam" id="PF19700">
    <property type="entry name" value="DUF6198"/>
    <property type="match status" value="1"/>
</dbReference>
<evidence type="ECO:0008006" key="4">
    <source>
        <dbReference type="Google" id="ProtNLM"/>
    </source>
</evidence>
<dbReference type="InterPro" id="IPR038750">
    <property type="entry name" value="YczE/YyaS-like"/>
</dbReference>